<dbReference type="PROSITE" id="PS50949">
    <property type="entry name" value="HTH_GNTR"/>
    <property type="match status" value="1"/>
</dbReference>
<dbReference type="InterPro" id="IPR036390">
    <property type="entry name" value="WH_DNA-bd_sf"/>
</dbReference>
<gene>
    <name evidence="7" type="ORF">VPR01S_13_01230</name>
</gene>
<dbReference type="Gene3D" id="3.40.640.10">
    <property type="entry name" value="Type I PLP-dependent aspartate aminotransferase-like (Major domain)"/>
    <property type="match status" value="1"/>
</dbReference>
<keyword evidence="8" id="KW-1185">Reference proteome</keyword>
<keyword evidence="3" id="KW-0805">Transcription regulation</keyword>
<comment type="caution">
    <text evidence="7">The sequence shown here is derived from an EMBL/GenBank/DDBJ whole genome shotgun (WGS) entry which is preliminary data.</text>
</comment>
<dbReference type="InterPro" id="IPR000524">
    <property type="entry name" value="Tscrpt_reg_HTH_GntR"/>
</dbReference>
<keyword evidence="5" id="KW-0804">Transcription</keyword>
<evidence type="ECO:0000256" key="1">
    <source>
        <dbReference type="ARBA" id="ARBA00005384"/>
    </source>
</evidence>
<dbReference type="PANTHER" id="PTHR46577">
    <property type="entry name" value="HTH-TYPE TRANSCRIPTIONAL REGULATORY PROTEIN GABR"/>
    <property type="match status" value="1"/>
</dbReference>
<evidence type="ECO:0000313" key="7">
    <source>
        <dbReference type="EMBL" id="GAD68458.1"/>
    </source>
</evidence>
<dbReference type="PANTHER" id="PTHR46577:SF1">
    <property type="entry name" value="HTH-TYPE TRANSCRIPTIONAL REGULATORY PROTEIN GABR"/>
    <property type="match status" value="1"/>
</dbReference>
<evidence type="ECO:0000256" key="2">
    <source>
        <dbReference type="ARBA" id="ARBA00022898"/>
    </source>
</evidence>
<dbReference type="eggNOG" id="COG1167">
    <property type="taxonomic scope" value="Bacteria"/>
</dbReference>
<protein>
    <submittedName>
        <fullName evidence="7">Putative GntR family transcriptional regulator</fullName>
    </submittedName>
</protein>
<accession>U3BPJ0</accession>
<organism evidence="7 8">
    <name type="scientific">Vibrio proteolyticus NBRC 13287</name>
    <dbReference type="NCBI Taxonomy" id="1219065"/>
    <lineage>
        <taxon>Bacteria</taxon>
        <taxon>Pseudomonadati</taxon>
        <taxon>Pseudomonadota</taxon>
        <taxon>Gammaproteobacteria</taxon>
        <taxon>Vibrionales</taxon>
        <taxon>Vibrionaceae</taxon>
        <taxon>Vibrio</taxon>
    </lineage>
</organism>
<dbReference type="GO" id="GO:0003700">
    <property type="term" value="F:DNA-binding transcription factor activity"/>
    <property type="evidence" value="ECO:0007669"/>
    <property type="project" value="InterPro"/>
</dbReference>
<dbReference type="Gene3D" id="1.10.10.10">
    <property type="entry name" value="Winged helix-like DNA-binding domain superfamily/Winged helix DNA-binding domain"/>
    <property type="match status" value="1"/>
</dbReference>
<dbReference type="GO" id="GO:0003677">
    <property type="term" value="F:DNA binding"/>
    <property type="evidence" value="ECO:0007669"/>
    <property type="project" value="UniProtKB-KW"/>
</dbReference>
<feature type="domain" description="HTH gntR-type" evidence="6">
    <location>
        <begin position="3"/>
        <end position="71"/>
    </location>
</feature>
<evidence type="ECO:0000313" key="8">
    <source>
        <dbReference type="Proteomes" id="UP000016570"/>
    </source>
</evidence>
<dbReference type="AlphaFoldDB" id="U3BPJ0"/>
<dbReference type="InterPro" id="IPR004839">
    <property type="entry name" value="Aminotransferase_I/II_large"/>
</dbReference>
<dbReference type="SUPFAM" id="SSF46785">
    <property type="entry name" value="Winged helix' DNA-binding domain"/>
    <property type="match status" value="1"/>
</dbReference>
<keyword evidence="4" id="KW-0238">DNA-binding</keyword>
<dbReference type="Proteomes" id="UP000016570">
    <property type="component" value="Unassembled WGS sequence"/>
</dbReference>
<dbReference type="RefSeq" id="WP_021706428.1">
    <property type="nucleotide sequence ID" value="NZ_BATJ01000013.1"/>
</dbReference>
<dbReference type="CDD" id="cd07377">
    <property type="entry name" value="WHTH_GntR"/>
    <property type="match status" value="1"/>
</dbReference>
<dbReference type="InterPro" id="IPR015421">
    <property type="entry name" value="PyrdxlP-dep_Trfase_major"/>
</dbReference>
<evidence type="ECO:0000256" key="3">
    <source>
        <dbReference type="ARBA" id="ARBA00023015"/>
    </source>
</evidence>
<evidence type="ECO:0000256" key="5">
    <source>
        <dbReference type="ARBA" id="ARBA00023163"/>
    </source>
</evidence>
<dbReference type="SMART" id="SM00345">
    <property type="entry name" value="HTH_GNTR"/>
    <property type="match status" value="1"/>
</dbReference>
<evidence type="ECO:0000256" key="4">
    <source>
        <dbReference type="ARBA" id="ARBA00023125"/>
    </source>
</evidence>
<name>U3BPJ0_VIBPR</name>
<dbReference type="InterPro" id="IPR015422">
    <property type="entry name" value="PyrdxlP-dep_Trfase_small"/>
</dbReference>
<dbReference type="SUPFAM" id="SSF53383">
    <property type="entry name" value="PLP-dependent transferases"/>
    <property type="match status" value="1"/>
</dbReference>
<dbReference type="Pfam" id="PF00155">
    <property type="entry name" value="Aminotran_1_2"/>
    <property type="match status" value="1"/>
</dbReference>
<dbReference type="GO" id="GO:0030170">
    <property type="term" value="F:pyridoxal phosphate binding"/>
    <property type="evidence" value="ECO:0007669"/>
    <property type="project" value="InterPro"/>
</dbReference>
<keyword evidence="2" id="KW-0663">Pyridoxal phosphate</keyword>
<comment type="similarity">
    <text evidence="1">In the C-terminal section; belongs to the class-I pyridoxal-phosphate-dependent aminotransferase family.</text>
</comment>
<dbReference type="Pfam" id="PF00392">
    <property type="entry name" value="GntR"/>
    <property type="match status" value="1"/>
</dbReference>
<dbReference type="EMBL" id="BATJ01000013">
    <property type="protein sequence ID" value="GAD68458.1"/>
    <property type="molecule type" value="Genomic_DNA"/>
</dbReference>
<dbReference type="InterPro" id="IPR051446">
    <property type="entry name" value="HTH_trans_reg/aminotransferase"/>
</dbReference>
<dbReference type="CDD" id="cd00609">
    <property type="entry name" value="AAT_like"/>
    <property type="match status" value="1"/>
</dbReference>
<sequence>MSEAKFRQIADTITTRIIEGRYPAGTKLPTHREMATELATTPATVAKAYKLLTDLNKVESFVGRGTFVCGGSHLASVIRAEEKSDEFNFSILQPCLVHNAAALQQAYSQARWDVSLLGYSEQSGHQTHRQNGAKWAQAYGLDHANQDNILLTNGAQHALSLIVETLTQPGDTIALEALTYPGILAIASLSGRRIVAVEMDADGMRADSLSHILAEHQPKLVVVVPSHHNPTGITMPIHRREAIAKVVQASSAWLVEDDIYGFLNPEPISAISNWIPQQSFHITSLSKAISPAMRCGFLKVPNHYIDTLSTHIRATIWMASPLNYVVASDLIQSGEAFAMAEKQKALAVQRQTLAKQILGTDTQGTGYHIWLPLPDGWQQDKLVIEAKKQGILISSGGYFTADQHDSQYVRLALTTIAAEKKFEQGLQKLRVLLDNPARVNFPV</sequence>
<evidence type="ECO:0000259" key="6">
    <source>
        <dbReference type="PROSITE" id="PS50949"/>
    </source>
</evidence>
<dbReference type="InterPro" id="IPR015424">
    <property type="entry name" value="PyrdxlP-dep_Trfase"/>
</dbReference>
<dbReference type="STRING" id="1219065.VPR01S_13_01230"/>
<dbReference type="InterPro" id="IPR036388">
    <property type="entry name" value="WH-like_DNA-bd_sf"/>
</dbReference>
<proteinExistence type="inferred from homology"/>
<reference evidence="7 8" key="1">
    <citation type="submission" date="2013-09" db="EMBL/GenBank/DDBJ databases">
        <title>Whole genome shotgun sequence of Vibrio proteolyticus NBRC 13287.</title>
        <authorList>
            <person name="Isaki S."/>
            <person name="Hosoyama A."/>
            <person name="Numata M."/>
            <person name="Hashimoto M."/>
            <person name="Hosoyama Y."/>
            <person name="Tsuchikane K."/>
            <person name="Noguchi M."/>
            <person name="Hirakata S."/>
            <person name="Ichikawa N."/>
            <person name="Ohji S."/>
            <person name="Yamazoe A."/>
            <person name="Fujita N."/>
        </authorList>
    </citation>
    <scope>NUCLEOTIDE SEQUENCE [LARGE SCALE GENOMIC DNA]</scope>
    <source>
        <strain evidence="7 8">NBRC 13287</strain>
    </source>
</reference>
<dbReference type="Gene3D" id="3.90.1150.10">
    <property type="entry name" value="Aspartate Aminotransferase, domain 1"/>
    <property type="match status" value="1"/>
</dbReference>